<reference evidence="2 3" key="1">
    <citation type="submission" date="2019-08" db="EMBL/GenBank/DDBJ databases">
        <title>Actinomadura sp. nov. CYP1-5 isolated from mountain soil.</title>
        <authorList>
            <person name="Songsumanus A."/>
            <person name="Kuncharoen N."/>
            <person name="Kudo T."/>
            <person name="Yuki M."/>
            <person name="Igarashi Y."/>
            <person name="Tanasupawat S."/>
        </authorList>
    </citation>
    <scope>NUCLEOTIDE SEQUENCE [LARGE SCALE GENOMIC DNA]</scope>
    <source>
        <strain evidence="2 3">CYP1-5</strain>
    </source>
</reference>
<organism evidence="2 3">
    <name type="scientific">Actinomadura decatromicini</name>
    <dbReference type="NCBI Taxonomy" id="2604572"/>
    <lineage>
        <taxon>Bacteria</taxon>
        <taxon>Bacillati</taxon>
        <taxon>Actinomycetota</taxon>
        <taxon>Actinomycetes</taxon>
        <taxon>Streptosporangiales</taxon>
        <taxon>Thermomonosporaceae</taxon>
        <taxon>Actinomadura</taxon>
    </lineage>
</organism>
<dbReference type="InterPro" id="IPR010982">
    <property type="entry name" value="Lambda_DNA-bd_dom_sf"/>
</dbReference>
<protein>
    <submittedName>
        <fullName evidence="2">Helix-turn-helix transcriptional regulator</fullName>
    </submittedName>
</protein>
<dbReference type="SUPFAM" id="SSF47413">
    <property type="entry name" value="lambda repressor-like DNA-binding domains"/>
    <property type="match status" value="1"/>
</dbReference>
<name>A0A5D3FAW3_9ACTN</name>
<keyword evidence="3" id="KW-1185">Reference proteome</keyword>
<evidence type="ECO:0000259" key="1">
    <source>
        <dbReference type="PROSITE" id="PS50943"/>
    </source>
</evidence>
<dbReference type="EMBL" id="VSRQ01000007">
    <property type="protein sequence ID" value="TYK45229.1"/>
    <property type="molecule type" value="Genomic_DNA"/>
</dbReference>
<evidence type="ECO:0000313" key="3">
    <source>
        <dbReference type="Proteomes" id="UP000323505"/>
    </source>
</evidence>
<dbReference type="Proteomes" id="UP000323505">
    <property type="component" value="Unassembled WGS sequence"/>
</dbReference>
<dbReference type="Gene3D" id="1.10.260.40">
    <property type="entry name" value="lambda repressor-like DNA-binding domains"/>
    <property type="match status" value="1"/>
</dbReference>
<proteinExistence type="predicted"/>
<gene>
    <name evidence="2" type="ORF">FXF68_31625</name>
</gene>
<accession>A0A5D3FAW3</accession>
<dbReference type="CDD" id="cd00093">
    <property type="entry name" value="HTH_XRE"/>
    <property type="match status" value="1"/>
</dbReference>
<dbReference type="AlphaFoldDB" id="A0A5D3FAW3"/>
<feature type="domain" description="HTH cro/C1-type" evidence="1">
    <location>
        <begin position="15"/>
        <end position="69"/>
    </location>
</feature>
<evidence type="ECO:0000313" key="2">
    <source>
        <dbReference type="EMBL" id="TYK45229.1"/>
    </source>
</evidence>
<dbReference type="RefSeq" id="WP_148765681.1">
    <property type="nucleotide sequence ID" value="NZ_VSRQ01000007.1"/>
</dbReference>
<dbReference type="GO" id="GO:0003677">
    <property type="term" value="F:DNA binding"/>
    <property type="evidence" value="ECO:0007669"/>
    <property type="project" value="InterPro"/>
</dbReference>
<dbReference type="PROSITE" id="PS50943">
    <property type="entry name" value="HTH_CROC1"/>
    <property type="match status" value="1"/>
</dbReference>
<dbReference type="InterPro" id="IPR001387">
    <property type="entry name" value="Cro/C1-type_HTH"/>
</dbReference>
<comment type="caution">
    <text evidence="2">The sequence shown here is derived from an EMBL/GenBank/DDBJ whole genome shotgun (WGS) entry which is preliminary data.</text>
</comment>
<sequence>MAKSDWPVERFIDTLDRVIKETGLSQVELAALVPMDQSQFSRWKSGGSRPRYESLLAFARAIEEHHPNLSIKREEILAAGGYADATRMIAPNGNTAAHSVHIPGDVHLSALEPWEQHIWFTPDMTVEQRRGLIRFARLERGELTDDLASLLKLSDALNQVVARHLRKNLKELEDPPAAG</sequence>